<organism evidence="1 2">
    <name type="scientific">Terrimonas ginsenosidimutans</name>
    <dbReference type="NCBI Taxonomy" id="2908004"/>
    <lineage>
        <taxon>Bacteria</taxon>
        <taxon>Pseudomonadati</taxon>
        <taxon>Bacteroidota</taxon>
        <taxon>Chitinophagia</taxon>
        <taxon>Chitinophagales</taxon>
        <taxon>Chitinophagaceae</taxon>
        <taxon>Terrimonas</taxon>
    </lineage>
</organism>
<comment type="caution">
    <text evidence="1">The sequence shown here is derived from an EMBL/GenBank/DDBJ whole genome shotgun (WGS) entry which is preliminary data.</text>
</comment>
<sequence>MDIYQISQYWTDHEEELCKFDSLQLKDPRLLRSTIDFLINCGLPRNCAPGLSFETYNDVAVPTSNTVFNIDIDGLDSYFMIGSNGCGDPVCVDLDHDNEIVYLNHDNYFDRIFINSSIHQLAECIIRYRNFYLSLDSRFENNIFAKRKFSDDEFYKVSGDFKTIDAKCLEEDACWKSELEYLVWERDNE</sequence>
<reference evidence="1" key="1">
    <citation type="submission" date="2022-01" db="EMBL/GenBank/DDBJ databases">
        <authorList>
            <person name="Jo J.-H."/>
            <person name="Im W.-T."/>
        </authorList>
    </citation>
    <scope>NUCLEOTIDE SEQUENCE</scope>
    <source>
        <strain evidence="1">NA20</strain>
    </source>
</reference>
<proteinExistence type="predicted"/>
<name>A0ABS9KR19_9BACT</name>
<keyword evidence="2" id="KW-1185">Reference proteome</keyword>
<evidence type="ECO:0008006" key="3">
    <source>
        <dbReference type="Google" id="ProtNLM"/>
    </source>
</evidence>
<gene>
    <name evidence="1" type="ORF">LZZ85_10580</name>
</gene>
<dbReference type="EMBL" id="JAKLTR010000006">
    <property type="protein sequence ID" value="MCG2614730.1"/>
    <property type="molecule type" value="Genomic_DNA"/>
</dbReference>
<accession>A0ABS9KR19</accession>
<dbReference type="RefSeq" id="WP_237871432.1">
    <property type="nucleotide sequence ID" value="NZ_JAKLTR010000006.1"/>
</dbReference>
<evidence type="ECO:0000313" key="1">
    <source>
        <dbReference type="EMBL" id="MCG2614730.1"/>
    </source>
</evidence>
<protein>
    <recommendedName>
        <fullName evidence="3">SUKH-4 immunity protein</fullName>
    </recommendedName>
</protein>
<evidence type="ECO:0000313" key="2">
    <source>
        <dbReference type="Proteomes" id="UP001165367"/>
    </source>
</evidence>
<dbReference type="Proteomes" id="UP001165367">
    <property type="component" value="Unassembled WGS sequence"/>
</dbReference>